<evidence type="ECO:0000256" key="8">
    <source>
        <dbReference type="ARBA" id="ARBA00022701"/>
    </source>
</evidence>
<keyword evidence="10" id="KW-0653">Protein transport</keyword>
<keyword evidence="8" id="KW-0493">Microtubule</keyword>
<keyword evidence="11 15" id="KW-1133">Transmembrane helix</keyword>
<evidence type="ECO:0000256" key="6">
    <source>
        <dbReference type="ARBA" id="ARBA00022490"/>
    </source>
</evidence>
<dbReference type="GO" id="GO:0005874">
    <property type="term" value="C:microtubule"/>
    <property type="evidence" value="ECO:0007669"/>
    <property type="project" value="UniProtKB-KW"/>
</dbReference>
<protein>
    <submittedName>
        <fullName evidence="16">Oligopeptide transporter 3</fullName>
    </submittedName>
</protein>
<reference evidence="17" key="2">
    <citation type="journal article" date="2017" name="J. Anim. Genet.">
        <title>Multiple reference genome sequences of hot pepper reveal the massive evolution of plant disease resistance genes by retroduplication.</title>
        <authorList>
            <person name="Kim S."/>
            <person name="Park J."/>
            <person name="Yeom S.-I."/>
            <person name="Kim Y.-M."/>
            <person name="Seo E."/>
            <person name="Kim K.-T."/>
            <person name="Kim M.-S."/>
            <person name="Lee J.M."/>
            <person name="Cheong K."/>
            <person name="Shin H.-S."/>
            <person name="Kim S.-B."/>
            <person name="Han K."/>
            <person name="Lee J."/>
            <person name="Park M."/>
            <person name="Lee H.-A."/>
            <person name="Lee H.-Y."/>
            <person name="Lee Y."/>
            <person name="Oh S."/>
            <person name="Lee J.H."/>
            <person name="Choi E."/>
            <person name="Choi E."/>
            <person name="Lee S.E."/>
            <person name="Jeon J."/>
            <person name="Kim H."/>
            <person name="Choi G."/>
            <person name="Song H."/>
            <person name="Lee J."/>
            <person name="Lee S.-C."/>
            <person name="Kwon J.-K."/>
            <person name="Lee H.-Y."/>
            <person name="Koo N."/>
            <person name="Hong Y."/>
            <person name="Kim R.W."/>
            <person name="Kang W.-H."/>
            <person name="Huh J.H."/>
            <person name="Kang B.-C."/>
            <person name="Yang T.-J."/>
            <person name="Lee Y.-H."/>
            <person name="Bennetzen J.L."/>
            <person name="Choi D."/>
        </authorList>
    </citation>
    <scope>NUCLEOTIDE SEQUENCE [LARGE SCALE GENOMIC DNA]</scope>
    <source>
        <strain evidence="17">cv. PBC81</strain>
    </source>
</reference>
<dbReference type="GO" id="GO:0008017">
    <property type="term" value="F:microtubule binding"/>
    <property type="evidence" value="ECO:0007669"/>
    <property type="project" value="InterPro"/>
</dbReference>
<keyword evidence="12" id="KW-0175">Coiled coil</keyword>
<dbReference type="SUPFAM" id="SSF56219">
    <property type="entry name" value="DNase I-like"/>
    <property type="match status" value="1"/>
</dbReference>
<evidence type="ECO:0000256" key="4">
    <source>
        <dbReference type="ARBA" id="ARBA00008825"/>
    </source>
</evidence>
<keyword evidence="17" id="KW-1185">Reference proteome</keyword>
<dbReference type="Gene3D" id="3.60.10.10">
    <property type="entry name" value="Endonuclease/exonuclease/phosphatase"/>
    <property type="match status" value="1"/>
</dbReference>
<evidence type="ECO:0000256" key="7">
    <source>
        <dbReference type="ARBA" id="ARBA00022692"/>
    </source>
</evidence>
<dbReference type="GO" id="GO:0015031">
    <property type="term" value="P:protein transport"/>
    <property type="evidence" value="ECO:0007669"/>
    <property type="project" value="UniProtKB-KW"/>
</dbReference>
<keyword evidence="5" id="KW-0813">Transport</keyword>
<name>A0A2G2VA49_CAPBA</name>
<keyword evidence="6" id="KW-0963">Cytoplasm</keyword>
<dbReference type="OrthoDB" id="1434459at2759"/>
<dbReference type="InterPro" id="IPR009768">
    <property type="entry name" value="MAP70"/>
</dbReference>
<accession>A0A2G2VA49</accession>
<dbReference type="InterPro" id="IPR036691">
    <property type="entry name" value="Endo/exonu/phosph_ase_sf"/>
</dbReference>
<dbReference type="PANTHER" id="PTHR22601">
    <property type="entry name" value="ISP4 LIKE PROTEIN"/>
    <property type="match status" value="1"/>
</dbReference>
<proteinExistence type="inferred from homology"/>
<evidence type="ECO:0000256" key="1">
    <source>
        <dbReference type="ARBA" id="ARBA00004141"/>
    </source>
</evidence>
<evidence type="ECO:0000256" key="11">
    <source>
        <dbReference type="ARBA" id="ARBA00022989"/>
    </source>
</evidence>
<organism evidence="16 17">
    <name type="scientific">Capsicum baccatum</name>
    <name type="common">Peruvian pepper</name>
    <dbReference type="NCBI Taxonomy" id="33114"/>
    <lineage>
        <taxon>Eukaryota</taxon>
        <taxon>Viridiplantae</taxon>
        <taxon>Streptophyta</taxon>
        <taxon>Embryophyta</taxon>
        <taxon>Tracheophyta</taxon>
        <taxon>Spermatophyta</taxon>
        <taxon>Magnoliopsida</taxon>
        <taxon>eudicotyledons</taxon>
        <taxon>Gunneridae</taxon>
        <taxon>Pentapetalae</taxon>
        <taxon>asterids</taxon>
        <taxon>lamiids</taxon>
        <taxon>Solanales</taxon>
        <taxon>Solanaceae</taxon>
        <taxon>Solanoideae</taxon>
        <taxon>Capsiceae</taxon>
        <taxon>Capsicum</taxon>
    </lineage>
</organism>
<keyword evidence="14" id="KW-0206">Cytoskeleton</keyword>
<keyword evidence="7 15" id="KW-0812">Transmembrane</keyword>
<evidence type="ECO:0000313" key="17">
    <source>
        <dbReference type="Proteomes" id="UP000224567"/>
    </source>
</evidence>
<feature type="transmembrane region" description="Helical" evidence="15">
    <location>
        <begin position="159"/>
        <end position="180"/>
    </location>
</feature>
<evidence type="ECO:0000256" key="5">
    <source>
        <dbReference type="ARBA" id="ARBA00022448"/>
    </source>
</evidence>
<evidence type="ECO:0000256" key="15">
    <source>
        <dbReference type="SAM" id="Phobius"/>
    </source>
</evidence>
<evidence type="ECO:0000256" key="2">
    <source>
        <dbReference type="ARBA" id="ARBA00004245"/>
    </source>
</evidence>
<sequence>MANCGVSIGGGDAYSIGAITVMRAYYKQCWVSLFSHHRLDYSASGHKYDTTKIFTPQFHLNISAYEKYSKLYLSPLFALSIGSGFARFTATLTHVALFQGSDIWNQSRSVVKNVKMDIHAKLMKSYKQVSQCWFLVLLVGSVALSLLMCFVWKKDVQLLWWGMLFAFGLAFIVTLPIGVIQATTNQLVGTLVAGTINLAVAWWMLGSIENIGDVETLHPDSPWTSSKFRVTFDASVIWGLIGPQRLFGPGGLYRNLVWLFLIEALAAQYAADSTLKRVYADQKDDDSPLIEPIIAPEIKMYKNDEQKRTREREVARLKISLNRVATVVANEWKDDNDKVMHVKQWLEERKLLQITRTMYSKRQARGVRENRLKLRLKTLEEGLTQATSDTVIPNGSPKPQKTNHLFSIFSSNAGLKKRSTSQPRSCSRGLGRGAVVGVGDGDRAGVGRRPRFGSGGSRGGRLDSGGRLRVGSWNIGTLQGSKAREVDGYKLWYSGSERRRNGVGILVDEELRGQVVEVKRINDRLMTIKLVIWGFTLNVCSAYAPQVGSEGEEKMRFWEALEEVVRGVPSSEKIVIAGDFNGHIGALPGGFGDVHGGFGFGERNEEGTTLLEFARSFGLVVVNSGFPKKDDHLITF</sequence>
<dbReference type="Pfam" id="PF03169">
    <property type="entry name" value="OPT"/>
    <property type="match status" value="1"/>
</dbReference>
<dbReference type="InterPro" id="IPR004813">
    <property type="entry name" value="OPT"/>
</dbReference>
<keyword evidence="9" id="KW-0571">Peptide transport</keyword>
<dbReference type="InterPro" id="IPR004648">
    <property type="entry name" value="Oligpept_transpt"/>
</dbReference>
<dbReference type="GO" id="GO:0007010">
    <property type="term" value="P:cytoskeleton organization"/>
    <property type="evidence" value="ECO:0007669"/>
    <property type="project" value="InterPro"/>
</dbReference>
<dbReference type="EMBL" id="MLFT02000078">
    <property type="protein sequence ID" value="PHT29857.1"/>
    <property type="molecule type" value="Genomic_DNA"/>
</dbReference>
<comment type="caution">
    <text evidence="16">The sequence shown here is derived from an EMBL/GenBank/DDBJ whole genome shotgun (WGS) entry which is preliminary data.</text>
</comment>
<comment type="similarity">
    <text evidence="4">Belongs to the MAP70 family.</text>
</comment>
<feature type="transmembrane region" description="Helical" evidence="15">
    <location>
        <begin position="132"/>
        <end position="153"/>
    </location>
</feature>
<dbReference type="Pfam" id="PF07058">
    <property type="entry name" value="MAP70"/>
    <property type="match status" value="1"/>
</dbReference>
<gene>
    <name evidence="16" type="ORF">CQW23_30551</name>
</gene>
<feature type="transmembrane region" description="Helical" evidence="15">
    <location>
        <begin position="187"/>
        <end position="205"/>
    </location>
</feature>
<evidence type="ECO:0000256" key="12">
    <source>
        <dbReference type="ARBA" id="ARBA00023054"/>
    </source>
</evidence>
<dbReference type="Proteomes" id="UP000224567">
    <property type="component" value="Unassembled WGS sequence"/>
</dbReference>
<comment type="subcellular location">
    <subcellularLocation>
        <location evidence="2">Cytoplasm</location>
        <location evidence="2">Cytoskeleton</location>
    </subcellularLocation>
    <subcellularLocation>
        <location evidence="1">Membrane</location>
        <topology evidence="1">Multi-pass membrane protein</topology>
    </subcellularLocation>
</comment>
<dbReference type="GO" id="GO:0035673">
    <property type="term" value="F:oligopeptide transmembrane transporter activity"/>
    <property type="evidence" value="ECO:0007669"/>
    <property type="project" value="InterPro"/>
</dbReference>
<evidence type="ECO:0000256" key="14">
    <source>
        <dbReference type="ARBA" id="ARBA00023212"/>
    </source>
</evidence>
<comment type="similarity">
    <text evidence="3">Belongs to the oligopeptide OPT transporter (TC 2.A.67.1) family.</text>
</comment>
<evidence type="ECO:0000256" key="10">
    <source>
        <dbReference type="ARBA" id="ARBA00022927"/>
    </source>
</evidence>
<evidence type="ECO:0000256" key="3">
    <source>
        <dbReference type="ARBA" id="ARBA00005484"/>
    </source>
</evidence>
<reference evidence="16 17" key="1">
    <citation type="journal article" date="2017" name="Genome Biol.">
        <title>New reference genome sequences of hot pepper reveal the massive evolution of plant disease-resistance genes by retroduplication.</title>
        <authorList>
            <person name="Kim S."/>
            <person name="Park J."/>
            <person name="Yeom S.I."/>
            <person name="Kim Y.M."/>
            <person name="Seo E."/>
            <person name="Kim K.T."/>
            <person name="Kim M.S."/>
            <person name="Lee J.M."/>
            <person name="Cheong K."/>
            <person name="Shin H.S."/>
            <person name="Kim S.B."/>
            <person name="Han K."/>
            <person name="Lee J."/>
            <person name="Park M."/>
            <person name="Lee H.A."/>
            <person name="Lee H.Y."/>
            <person name="Lee Y."/>
            <person name="Oh S."/>
            <person name="Lee J.H."/>
            <person name="Choi E."/>
            <person name="Choi E."/>
            <person name="Lee S.E."/>
            <person name="Jeon J."/>
            <person name="Kim H."/>
            <person name="Choi G."/>
            <person name="Song H."/>
            <person name="Lee J."/>
            <person name="Lee S.C."/>
            <person name="Kwon J.K."/>
            <person name="Lee H.Y."/>
            <person name="Koo N."/>
            <person name="Hong Y."/>
            <person name="Kim R.W."/>
            <person name="Kang W.H."/>
            <person name="Huh J.H."/>
            <person name="Kang B.C."/>
            <person name="Yang T.J."/>
            <person name="Lee Y.H."/>
            <person name="Bennetzen J.L."/>
            <person name="Choi D."/>
        </authorList>
    </citation>
    <scope>NUCLEOTIDE SEQUENCE [LARGE SCALE GENOMIC DNA]</scope>
    <source>
        <strain evidence="17">cv. PBC81</strain>
    </source>
</reference>
<evidence type="ECO:0000256" key="13">
    <source>
        <dbReference type="ARBA" id="ARBA00023136"/>
    </source>
</evidence>
<dbReference type="AlphaFoldDB" id="A0A2G2VA49"/>
<evidence type="ECO:0000256" key="9">
    <source>
        <dbReference type="ARBA" id="ARBA00022856"/>
    </source>
</evidence>
<dbReference type="GO" id="GO:0016020">
    <property type="term" value="C:membrane"/>
    <property type="evidence" value="ECO:0007669"/>
    <property type="project" value="UniProtKB-SubCell"/>
</dbReference>
<keyword evidence="13 15" id="KW-0472">Membrane</keyword>
<evidence type="ECO:0000313" key="16">
    <source>
        <dbReference type="EMBL" id="PHT29857.1"/>
    </source>
</evidence>